<keyword evidence="7" id="KW-1185">Reference proteome</keyword>
<dbReference type="Gene3D" id="3.40.50.10740">
    <property type="entry name" value="Class I glutamine amidotransferase-like"/>
    <property type="match status" value="1"/>
</dbReference>
<protein>
    <submittedName>
        <fullName evidence="6">LD-carboxypeptidase</fullName>
    </submittedName>
</protein>
<dbReference type="GO" id="GO:0016787">
    <property type="term" value="F:hydrolase activity"/>
    <property type="evidence" value="ECO:0007669"/>
    <property type="project" value="UniProtKB-KW"/>
</dbReference>
<gene>
    <name evidence="6" type="ORF">BU112_08110</name>
</gene>
<evidence type="ECO:0000256" key="1">
    <source>
        <dbReference type="ARBA" id="ARBA00010233"/>
    </source>
</evidence>
<dbReference type="Proteomes" id="UP000286317">
    <property type="component" value="Unassembled WGS sequence"/>
</dbReference>
<comment type="caution">
    <text evidence="6">The sequence shown here is derived from an EMBL/GenBank/DDBJ whole genome shotgun (WGS) entry which is preliminary data.</text>
</comment>
<dbReference type="CDD" id="cd07062">
    <property type="entry name" value="Peptidase_S66_mccF_like"/>
    <property type="match status" value="1"/>
</dbReference>
<evidence type="ECO:0000313" key="6">
    <source>
        <dbReference type="EMBL" id="RIN00727.1"/>
    </source>
</evidence>
<dbReference type="Pfam" id="PF02016">
    <property type="entry name" value="Peptidase_S66"/>
    <property type="match status" value="1"/>
</dbReference>
<proteinExistence type="inferred from homology"/>
<dbReference type="RefSeq" id="WP_119585448.1">
    <property type="nucleotide sequence ID" value="NZ_JAWVBH010000001.1"/>
</dbReference>
<name>A0A418IEY9_9STAP</name>
<dbReference type="AlphaFoldDB" id="A0A418IEY9"/>
<dbReference type="PANTHER" id="PTHR30237:SF4">
    <property type="entry name" value="LD-CARBOXYPEPTIDASE C-TERMINAL DOMAIN-CONTAINING PROTEIN"/>
    <property type="match status" value="1"/>
</dbReference>
<sequence>MIKPQKLKRGDTVAIVSLSSGIAGDDAILWRTYQGIQRLQEVFDLKVKIMPHALKGNAYIRQHPELRAADLNEAIKDEEVKAIISCIGGDDAIRIWPYVDCEAIQYYPKIFTGYSDSTTIHMMFYKMGVISFYGPALLTDFAENMSMDCYTIKDIEKNWFNTEPIGEVVPAKYIRPYGLSWNIENKTIARSIVQQQGYELLQGQDKIKGHLIGGNLETLVDIKETELFPKLNDFEQAILFLETSEDMPLPTEFREMLFQLFEKGVFHRINGIIFGKPFNNTYYEQYKDVILTFFNIDPFKQLPILYNLSFGHNEPKHMLPYGVQAEINCETKQFFITENAVTDD</sequence>
<dbReference type="OrthoDB" id="9807329at2"/>
<dbReference type="Gene3D" id="3.50.30.60">
    <property type="entry name" value="LD-carboxypeptidase A C-terminal domain-like"/>
    <property type="match status" value="1"/>
</dbReference>
<organism evidence="6 7">
    <name type="scientific">Staphylococcus shinii</name>
    <dbReference type="NCBI Taxonomy" id="2912228"/>
    <lineage>
        <taxon>Bacteria</taxon>
        <taxon>Bacillati</taxon>
        <taxon>Bacillota</taxon>
        <taxon>Bacilli</taxon>
        <taxon>Bacillales</taxon>
        <taxon>Staphylococcaceae</taxon>
        <taxon>Staphylococcus</taxon>
    </lineage>
</organism>
<feature type="active site" description="Charge relay system" evidence="3">
    <location>
        <position position="242"/>
    </location>
</feature>
<evidence type="ECO:0000256" key="2">
    <source>
        <dbReference type="ARBA" id="ARBA00022801"/>
    </source>
</evidence>
<keyword evidence="2" id="KW-0378">Hydrolase</keyword>
<dbReference type="PIRSF" id="PIRSF028757">
    <property type="entry name" value="LD-carboxypeptidase"/>
    <property type="match status" value="1"/>
</dbReference>
<feature type="domain" description="LD-carboxypeptidase N-terminal" evidence="4">
    <location>
        <begin position="13"/>
        <end position="134"/>
    </location>
</feature>
<feature type="active site" description="Nucleophile" evidence="3">
    <location>
        <position position="115"/>
    </location>
</feature>
<dbReference type="InterPro" id="IPR029062">
    <property type="entry name" value="Class_I_gatase-like"/>
</dbReference>
<evidence type="ECO:0000256" key="3">
    <source>
        <dbReference type="PIRSR" id="PIRSR028757-1"/>
    </source>
</evidence>
<dbReference type="Pfam" id="PF17676">
    <property type="entry name" value="Peptidase_S66C"/>
    <property type="match status" value="1"/>
</dbReference>
<dbReference type="PANTHER" id="PTHR30237">
    <property type="entry name" value="MURAMOYLTETRAPEPTIDE CARBOXYPEPTIDASE"/>
    <property type="match status" value="1"/>
</dbReference>
<dbReference type="EMBL" id="QXUF01000050">
    <property type="protein sequence ID" value="RIN00727.1"/>
    <property type="molecule type" value="Genomic_DNA"/>
</dbReference>
<evidence type="ECO:0000313" key="7">
    <source>
        <dbReference type="Proteomes" id="UP000286317"/>
    </source>
</evidence>
<comment type="similarity">
    <text evidence="1">Belongs to the peptidase S66 family.</text>
</comment>
<feature type="domain" description="LD-carboxypeptidase C-terminal" evidence="5">
    <location>
        <begin position="208"/>
        <end position="327"/>
    </location>
</feature>
<dbReference type="InterPro" id="IPR040449">
    <property type="entry name" value="Peptidase_S66_N"/>
</dbReference>
<reference evidence="6 7" key="1">
    <citation type="journal article" date="2016" name="Front. Microbiol.">
        <title>Comprehensive Phylogenetic Analysis of Bovine Non-aureus Staphylococci Species Based on Whole-Genome Sequencing.</title>
        <authorList>
            <person name="Naushad S."/>
            <person name="Barkema H.W."/>
            <person name="Luby C."/>
            <person name="Condas L.A."/>
            <person name="Nobrega D.B."/>
            <person name="Carson D.A."/>
            <person name="De Buck J."/>
        </authorList>
    </citation>
    <scope>NUCLEOTIDE SEQUENCE [LARGE SCALE GENOMIC DNA]</scope>
    <source>
        <strain evidence="6 7">SNUC 4554</strain>
    </source>
</reference>
<evidence type="ECO:0000259" key="5">
    <source>
        <dbReference type="Pfam" id="PF17676"/>
    </source>
</evidence>
<dbReference type="InterPro" id="IPR040921">
    <property type="entry name" value="Peptidase_S66C"/>
</dbReference>
<dbReference type="InterPro" id="IPR027478">
    <property type="entry name" value="LdcA_N"/>
</dbReference>
<accession>A0A418IEY9</accession>
<evidence type="ECO:0000259" key="4">
    <source>
        <dbReference type="Pfam" id="PF02016"/>
    </source>
</evidence>
<feature type="active site" description="Charge relay system" evidence="3">
    <location>
        <position position="312"/>
    </location>
</feature>
<dbReference type="SUPFAM" id="SSF141986">
    <property type="entry name" value="LD-carboxypeptidase A C-terminal domain-like"/>
    <property type="match status" value="1"/>
</dbReference>
<dbReference type="SUPFAM" id="SSF52317">
    <property type="entry name" value="Class I glutamine amidotransferase-like"/>
    <property type="match status" value="1"/>
</dbReference>
<dbReference type="InterPro" id="IPR027461">
    <property type="entry name" value="Carboxypeptidase_A_C_sf"/>
</dbReference>
<dbReference type="InterPro" id="IPR003507">
    <property type="entry name" value="S66_fam"/>
</dbReference>